<sequence length="64" mass="7067">MHEDSPKMSVTQSLAASSSLGKNDSIVLENAIEYDLNITEAKPLEHTIEIEITYPTNEYSVQGI</sequence>
<organism evidence="2 3">
    <name type="scientific">Leptidea sinapis</name>
    <dbReference type="NCBI Taxonomy" id="189913"/>
    <lineage>
        <taxon>Eukaryota</taxon>
        <taxon>Metazoa</taxon>
        <taxon>Ecdysozoa</taxon>
        <taxon>Arthropoda</taxon>
        <taxon>Hexapoda</taxon>
        <taxon>Insecta</taxon>
        <taxon>Pterygota</taxon>
        <taxon>Neoptera</taxon>
        <taxon>Endopterygota</taxon>
        <taxon>Lepidoptera</taxon>
        <taxon>Glossata</taxon>
        <taxon>Ditrysia</taxon>
        <taxon>Papilionoidea</taxon>
        <taxon>Pieridae</taxon>
        <taxon>Dismorphiinae</taxon>
        <taxon>Leptidea</taxon>
    </lineage>
</organism>
<evidence type="ECO:0000313" key="3">
    <source>
        <dbReference type="Proteomes" id="UP000324832"/>
    </source>
</evidence>
<gene>
    <name evidence="2" type="ORF">LSINAPIS_LOCUS72</name>
</gene>
<evidence type="ECO:0000256" key="1">
    <source>
        <dbReference type="SAM" id="MobiDB-lite"/>
    </source>
</evidence>
<proteinExistence type="predicted"/>
<accession>A0A5E4PK14</accession>
<feature type="region of interest" description="Disordered" evidence="1">
    <location>
        <begin position="1"/>
        <end position="20"/>
    </location>
</feature>
<evidence type="ECO:0000313" key="2">
    <source>
        <dbReference type="EMBL" id="VVC86211.1"/>
    </source>
</evidence>
<feature type="compositionally biased region" description="Polar residues" evidence="1">
    <location>
        <begin position="8"/>
        <end position="20"/>
    </location>
</feature>
<dbReference type="AlphaFoldDB" id="A0A5E4PK14"/>
<dbReference type="EMBL" id="FZQP02000002">
    <property type="protein sequence ID" value="VVC86211.1"/>
    <property type="molecule type" value="Genomic_DNA"/>
</dbReference>
<protein>
    <submittedName>
        <fullName evidence="2">Uncharacterized protein</fullName>
    </submittedName>
</protein>
<keyword evidence="3" id="KW-1185">Reference proteome</keyword>
<reference evidence="2 3" key="1">
    <citation type="submission" date="2017-07" db="EMBL/GenBank/DDBJ databases">
        <authorList>
            <person name="Talla V."/>
            <person name="Backstrom N."/>
        </authorList>
    </citation>
    <scope>NUCLEOTIDE SEQUENCE [LARGE SCALE GENOMIC DNA]</scope>
</reference>
<dbReference type="Proteomes" id="UP000324832">
    <property type="component" value="Unassembled WGS sequence"/>
</dbReference>
<name>A0A5E4PK14_9NEOP</name>